<dbReference type="WBParaSite" id="DME_0000187001-mRNA-1">
    <property type="protein sequence ID" value="DME_0000187001-mRNA-1"/>
    <property type="gene ID" value="DME_0000187001"/>
</dbReference>
<dbReference type="GO" id="GO:0016020">
    <property type="term" value="C:membrane"/>
    <property type="evidence" value="ECO:0007669"/>
    <property type="project" value="UniProtKB-SubCell"/>
</dbReference>
<comment type="subcellular location">
    <subcellularLocation>
        <location evidence="1">Membrane</location>
        <topology evidence="1">Multi-pass membrane protein</topology>
    </subcellularLocation>
</comment>
<name>A0A0N4U4X7_DRAME</name>
<evidence type="ECO:0000313" key="11">
    <source>
        <dbReference type="Proteomes" id="UP000274756"/>
    </source>
</evidence>
<reference evidence="9 11" key="2">
    <citation type="submission" date="2018-11" db="EMBL/GenBank/DDBJ databases">
        <authorList>
            <consortium name="Pathogen Informatics"/>
        </authorList>
    </citation>
    <scope>NUCLEOTIDE SEQUENCE [LARGE SCALE GENOMIC DNA]</scope>
</reference>
<feature type="transmembrane region" description="Helical" evidence="8">
    <location>
        <begin position="103"/>
        <end position="122"/>
    </location>
</feature>
<keyword evidence="4 8" id="KW-0812">Transmembrane</keyword>
<dbReference type="AlphaFoldDB" id="A0A0N4U4X7"/>
<dbReference type="STRING" id="318479.A0A0N4U4X7"/>
<keyword evidence="5 8" id="KW-1133">Transmembrane helix</keyword>
<accession>A0A0N4U4X7</accession>
<evidence type="ECO:0000313" key="12">
    <source>
        <dbReference type="WBParaSite" id="DME_0000187001-mRNA-1"/>
    </source>
</evidence>
<evidence type="ECO:0000256" key="6">
    <source>
        <dbReference type="ARBA" id="ARBA00023136"/>
    </source>
</evidence>
<dbReference type="Proteomes" id="UP000274756">
    <property type="component" value="Unassembled WGS sequence"/>
</dbReference>
<evidence type="ECO:0000256" key="1">
    <source>
        <dbReference type="ARBA" id="ARBA00004141"/>
    </source>
</evidence>
<evidence type="ECO:0000256" key="2">
    <source>
        <dbReference type="ARBA" id="ARBA00019449"/>
    </source>
</evidence>
<dbReference type="PANTHER" id="PTHR31584">
    <property type="entry name" value="TUMOR PROTEIN P53-INDUCIBLE PROTEIN 11"/>
    <property type="match status" value="1"/>
</dbReference>
<evidence type="ECO:0000256" key="4">
    <source>
        <dbReference type="ARBA" id="ARBA00022692"/>
    </source>
</evidence>
<evidence type="ECO:0000256" key="5">
    <source>
        <dbReference type="ARBA" id="ARBA00022989"/>
    </source>
</evidence>
<sequence length="182" mass="20804">MQDTGATVPRKKSSNELQSRFKTRKLLGVGELVGDSGNIYRSKISQLLGTNESLCIRLPRGLLLWSTTVTAYLFLSGLMHLLIPSIGRYIEFDYSLPPDDTFHIRMYGTALLAFTLIFWKIIIFNDIHPELSNLLIAYATLFLMQLLVGVYHGRCCFFHAIFRLFAVIGNLIYWLLLDNRIP</sequence>
<dbReference type="PANTHER" id="PTHR31584:SF1">
    <property type="entry name" value="TUMOR PROTEIN P53-INDUCIBLE PROTEIN 11"/>
    <property type="match status" value="1"/>
</dbReference>
<dbReference type="Proteomes" id="UP000038040">
    <property type="component" value="Unplaced"/>
</dbReference>
<proteinExistence type="predicted"/>
<keyword evidence="11" id="KW-1185">Reference proteome</keyword>
<dbReference type="OrthoDB" id="6243248at2759"/>
<keyword evidence="6 8" id="KW-0472">Membrane</keyword>
<keyword evidence="3" id="KW-0597">Phosphoprotein</keyword>
<evidence type="ECO:0000313" key="10">
    <source>
        <dbReference type="Proteomes" id="UP000038040"/>
    </source>
</evidence>
<feature type="transmembrane region" description="Helical" evidence="8">
    <location>
        <begin position="62"/>
        <end position="83"/>
    </location>
</feature>
<reference evidence="12" key="1">
    <citation type="submission" date="2017-02" db="UniProtKB">
        <authorList>
            <consortium name="WormBaseParasite"/>
        </authorList>
    </citation>
    <scope>IDENTIFICATION</scope>
</reference>
<evidence type="ECO:0000313" key="9">
    <source>
        <dbReference type="EMBL" id="VDN56257.1"/>
    </source>
</evidence>
<evidence type="ECO:0000256" key="3">
    <source>
        <dbReference type="ARBA" id="ARBA00022553"/>
    </source>
</evidence>
<dbReference type="EMBL" id="UYYG01001155">
    <property type="protein sequence ID" value="VDN56257.1"/>
    <property type="molecule type" value="Genomic_DNA"/>
</dbReference>
<feature type="transmembrane region" description="Helical" evidence="8">
    <location>
        <begin position="134"/>
        <end position="151"/>
    </location>
</feature>
<protein>
    <recommendedName>
        <fullName evidence="2">Tumor protein p53-inducible protein 11</fullName>
    </recommendedName>
    <alternativeName>
        <fullName evidence="7">p53-induced gene 11 protein</fullName>
    </alternativeName>
</protein>
<feature type="transmembrane region" description="Helical" evidence="8">
    <location>
        <begin position="157"/>
        <end position="177"/>
    </location>
</feature>
<evidence type="ECO:0000256" key="7">
    <source>
        <dbReference type="ARBA" id="ARBA00032100"/>
    </source>
</evidence>
<dbReference type="Pfam" id="PF14936">
    <property type="entry name" value="p53-inducible11"/>
    <property type="match status" value="1"/>
</dbReference>
<organism evidence="10 12">
    <name type="scientific">Dracunculus medinensis</name>
    <name type="common">Guinea worm</name>
    <dbReference type="NCBI Taxonomy" id="318479"/>
    <lineage>
        <taxon>Eukaryota</taxon>
        <taxon>Metazoa</taxon>
        <taxon>Ecdysozoa</taxon>
        <taxon>Nematoda</taxon>
        <taxon>Chromadorea</taxon>
        <taxon>Rhabditida</taxon>
        <taxon>Spirurina</taxon>
        <taxon>Dracunculoidea</taxon>
        <taxon>Dracunculidae</taxon>
        <taxon>Dracunculus</taxon>
    </lineage>
</organism>
<dbReference type="InterPro" id="IPR028266">
    <property type="entry name" value="TP53I11"/>
</dbReference>
<gene>
    <name evidence="9" type="ORF">DME_LOCUS6230</name>
</gene>
<evidence type="ECO:0000256" key="8">
    <source>
        <dbReference type="SAM" id="Phobius"/>
    </source>
</evidence>